<dbReference type="Gene3D" id="3.40.50.10420">
    <property type="entry name" value="NagB/RpiA/CoA transferase-like"/>
    <property type="match status" value="1"/>
</dbReference>
<comment type="catalytic activity">
    <reaction evidence="4">
        <text>(6S)-5-formyl-5,6,7,8-tetrahydrofolate + ATP = (6R)-5,10-methenyltetrahydrofolate + ADP + phosphate</text>
        <dbReference type="Rhea" id="RHEA:10488"/>
        <dbReference type="ChEBI" id="CHEBI:30616"/>
        <dbReference type="ChEBI" id="CHEBI:43474"/>
        <dbReference type="ChEBI" id="CHEBI:57455"/>
        <dbReference type="ChEBI" id="CHEBI:57457"/>
        <dbReference type="ChEBI" id="CHEBI:456216"/>
        <dbReference type="EC" id="6.3.3.2"/>
    </reaction>
</comment>
<dbReference type="PANTHER" id="PTHR23407:SF1">
    <property type="entry name" value="5-FORMYLTETRAHYDROFOLATE CYCLO-LIGASE"/>
    <property type="match status" value="1"/>
</dbReference>
<dbReference type="InterPro" id="IPR024185">
    <property type="entry name" value="FTHF_cligase-like_sf"/>
</dbReference>
<comment type="caution">
    <text evidence="5">The sequence shown here is derived from an EMBL/GenBank/DDBJ whole genome shotgun (WGS) entry which is preliminary data.</text>
</comment>
<dbReference type="PIRSF" id="PIRSF006806">
    <property type="entry name" value="FTHF_cligase"/>
    <property type="match status" value="1"/>
</dbReference>
<keyword evidence="2 4" id="KW-0547">Nucleotide-binding</keyword>
<keyword evidence="6" id="KW-1185">Reference proteome</keyword>
<comment type="similarity">
    <text evidence="1 4">Belongs to the 5-formyltetrahydrofolate cyclo-ligase family.</text>
</comment>
<dbReference type="InterPro" id="IPR037171">
    <property type="entry name" value="NagB/RpiA_transferase-like"/>
</dbReference>
<keyword evidence="4" id="KW-0479">Metal-binding</keyword>
<evidence type="ECO:0000256" key="4">
    <source>
        <dbReference type="RuleBase" id="RU361279"/>
    </source>
</evidence>
<dbReference type="EC" id="6.3.3.2" evidence="4"/>
<name>A0ABU3B9B2_9GAMM</name>
<evidence type="ECO:0000256" key="3">
    <source>
        <dbReference type="ARBA" id="ARBA00022840"/>
    </source>
</evidence>
<dbReference type="Pfam" id="PF01812">
    <property type="entry name" value="5-FTHF_cyc-lig"/>
    <property type="match status" value="1"/>
</dbReference>
<comment type="cofactor">
    <cofactor evidence="4">
        <name>Mg(2+)</name>
        <dbReference type="ChEBI" id="CHEBI:18420"/>
    </cofactor>
</comment>
<dbReference type="NCBIfam" id="TIGR02727">
    <property type="entry name" value="MTHFS_bact"/>
    <property type="match status" value="1"/>
</dbReference>
<organism evidence="5 6">
    <name type="scientific">Spectribacter acetivorans</name>
    <dbReference type="NCBI Taxonomy" id="3075603"/>
    <lineage>
        <taxon>Bacteria</taxon>
        <taxon>Pseudomonadati</taxon>
        <taxon>Pseudomonadota</taxon>
        <taxon>Gammaproteobacteria</taxon>
        <taxon>Salinisphaerales</taxon>
        <taxon>Salinisphaeraceae</taxon>
        <taxon>Spectribacter</taxon>
    </lineage>
</organism>
<keyword evidence="5" id="KW-0436">Ligase</keyword>
<evidence type="ECO:0000256" key="2">
    <source>
        <dbReference type="ARBA" id="ARBA00022741"/>
    </source>
</evidence>
<keyword evidence="4" id="KW-0460">Magnesium</keyword>
<dbReference type="EMBL" id="JAVRHY010000010">
    <property type="protein sequence ID" value="MDT0619056.1"/>
    <property type="molecule type" value="Genomic_DNA"/>
</dbReference>
<keyword evidence="3 4" id="KW-0067">ATP-binding</keyword>
<dbReference type="GO" id="GO:0030272">
    <property type="term" value="F:5-formyltetrahydrofolate cyclo-ligase activity"/>
    <property type="evidence" value="ECO:0007669"/>
    <property type="project" value="UniProtKB-EC"/>
</dbReference>
<gene>
    <name evidence="5" type="ORF">RM531_11280</name>
</gene>
<dbReference type="InterPro" id="IPR002698">
    <property type="entry name" value="FTHF_cligase"/>
</dbReference>
<sequence length="193" mass="21997">MPTFPDSHDPDARQRLRRSLQAARRRLEPRQRQRATDRALARLCRLPEFTRARSIAIYRGVGAEIDPAPLADPGRRYFAPVVRNQMLVFRPWHAPMWRANHFGIPEPVGTDYPAQAMDVVITPLVGFDPAGNRLGMGGGFYDRSFAFLRHRHWRKPRLIGLAFDVQRVDALAAAEWDVPLDAIVTESGVIRPR</sequence>
<reference evidence="5 6" key="1">
    <citation type="submission" date="2023-09" db="EMBL/GenBank/DDBJ databases">
        <authorList>
            <person name="Rey-Velasco X."/>
        </authorList>
    </citation>
    <scope>NUCLEOTIDE SEQUENCE [LARGE SCALE GENOMIC DNA]</scope>
    <source>
        <strain evidence="5 6">P385</strain>
    </source>
</reference>
<dbReference type="Proteomes" id="UP001259982">
    <property type="component" value="Unassembled WGS sequence"/>
</dbReference>
<proteinExistence type="inferred from homology"/>
<evidence type="ECO:0000313" key="5">
    <source>
        <dbReference type="EMBL" id="MDT0619056.1"/>
    </source>
</evidence>
<evidence type="ECO:0000313" key="6">
    <source>
        <dbReference type="Proteomes" id="UP001259982"/>
    </source>
</evidence>
<protein>
    <recommendedName>
        <fullName evidence="4">5-formyltetrahydrofolate cyclo-ligase</fullName>
        <ecNumber evidence="4">6.3.3.2</ecNumber>
    </recommendedName>
</protein>
<accession>A0ABU3B9B2</accession>
<dbReference type="PANTHER" id="PTHR23407">
    <property type="entry name" value="ATPASE INHIBITOR/5-FORMYLTETRAHYDROFOLATE CYCLO-LIGASE"/>
    <property type="match status" value="1"/>
</dbReference>
<dbReference type="RefSeq" id="WP_311659362.1">
    <property type="nucleotide sequence ID" value="NZ_JAVRHY010000010.1"/>
</dbReference>
<dbReference type="SUPFAM" id="SSF100950">
    <property type="entry name" value="NagB/RpiA/CoA transferase-like"/>
    <property type="match status" value="1"/>
</dbReference>
<evidence type="ECO:0000256" key="1">
    <source>
        <dbReference type="ARBA" id="ARBA00010638"/>
    </source>
</evidence>